<sequence length="88" mass="10112">MILRICLHQCIFFKLCLKSILERNELKSIHWSAEAALPFVGFAEAMLMFYSLVPVLLKINGSTILNLSLLTLDMWAVLIRIFAYHEKG</sequence>
<comment type="subcellular location">
    <subcellularLocation>
        <location evidence="1">Membrane</location>
        <topology evidence="1">Multi-pass membrane protein</topology>
    </subcellularLocation>
</comment>
<dbReference type="GO" id="GO:0016020">
    <property type="term" value="C:membrane"/>
    <property type="evidence" value="ECO:0007669"/>
    <property type="project" value="UniProtKB-SubCell"/>
</dbReference>
<dbReference type="Pfam" id="PF06027">
    <property type="entry name" value="SLC35F"/>
    <property type="match status" value="1"/>
</dbReference>
<dbReference type="AlphaFoldDB" id="A0AAN9NG15"/>
<dbReference type="GO" id="GO:0022857">
    <property type="term" value="F:transmembrane transporter activity"/>
    <property type="evidence" value="ECO:0007669"/>
    <property type="project" value="InterPro"/>
</dbReference>
<evidence type="ECO:0000256" key="1">
    <source>
        <dbReference type="ARBA" id="ARBA00004141"/>
    </source>
</evidence>
<comment type="similarity">
    <text evidence="2">Belongs to the SLC35F solute transporter family.</text>
</comment>
<evidence type="ECO:0000313" key="9">
    <source>
        <dbReference type="Proteomes" id="UP001374584"/>
    </source>
</evidence>
<dbReference type="PANTHER" id="PTHR14233:SF4">
    <property type="entry name" value="SOLUTE CARRIER FAMILY 35 MEMBER F2"/>
    <property type="match status" value="1"/>
</dbReference>
<feature type="transmembrane region" description="Helical" evidence="7">
    <location>
        <begin position="64"/>
        <end position="83"/>
    </location>
</feature>
<dbReference type="InterPro" id="IPR052221">
    <property type="entry name" value="SLC35F_Transporter"/>
</dbReference>
<name>A0AAN9NG15_PHACN</name>
<keyword evidence="4 7" id="KW-0812">Transmembrane</keyword>
<evidence type="ECO:0000256" key="7">
    <source>
        <dbReference type="SAM" id="Phobius"/>
    </source>
</evidence>
<evidence type="ECO:0000256" key="2">
    <source>
        <dbReference type="ARBA" id="ARBA00007863"/>
    </source>
</evidence>
<evidence type="ECO:0000256" key="5">
    <source>
        <dbReference type="ARBA" id="ARBA00022989"/>
    </source>
</evidence>
<accession>A0AAN9NG15</accession>
<reference evidence="8 9" key="1">
    <citation type="submission" date="2024-01" db="EMBL/GenBank/DDBJ databases">
        <title>The genomes of 5 underutilized Papilionoideae crops provide insights into root nodulation and disease resistanc.</title>
        <authorList>
            <person name="Jiang F."/>
        </authorList>
    </citation>
    <scope>NUCLEOTIDE SEQUENCE [LARGE SCALE GENOMIC DNA]</scope>
    <source>
        <strain evidence="8">JINMINGXINNONG_FW02</strain>
        <tissue evidence="8">Leaves</tissue>
    </source>
</reference>
<protein>
    <submittedName>
        <fullName evidence="8">Uncharacterized protein</fullName>
    </submittedName>
</protein>
<evidence type="ECO:0000256" key="3">
    <source>
        <dbReference type="ARBA" id="ARBA00022448"/>
    </source>
</evidence>
<gene>
    <name evidence="8" type="ORF">VNO80_05533</name>
</gene>
<comment type="caution">
    <text evidence="8">The sequence shown here is derived from an EMBL/GenBank/DDBJ whole genome shotgun (WGS) entry which is preliminary data.</text>
</comment>
<dbReference type="Proteomes" id="UP001374584">
    <property type="component" value="Unassembled WGS sequence"/>
</dbReference>
<keyword evidence="5 7" id="KW-1133">Transmembrane helix</keyword>
<keyword evidence="3" id="KW-0813">Transport</keyword>
<keyword evidence="6 7" id="KW-0472">Membrane</keyword>
<evidence type="ECO:0000256" key="4">
    <source>
        <dbReference type="ARBA" id="ARBA00022692"/>
    </source>
</evidence>
<dbReference type="PANTHER" id="PTHR14233">
    <property type="entry name" value="DUF914-RELATED"/>
    <property type="match status" value="1"/>
</dbReference>
<feature type="transmembrane region" description="Helical" evidence="7">
    <location>
        <begin position="35"/>
        <end position="57"/>
    </location>
</feature>
<evidence type="ECO:0000256" key="6">
    <source>
        <dbReference type="ARBA" id="ARBA00023136"/>
    </source>
</evidence>
<evidence type="ECO:0000313" key="8">
    <source>
        <dbReference type="EMBL" id="KAK7372162.1"/>
    </source>
</evidence>
<keyword evidence="9" id="KW-1185">Reference proteome</keyword>
<organism evidence="8 9">
    <name type="scientific">Phaseolus coccineus</name>
    <name type="common">Scarlet runner bean</name>
    <name type="synonym">Phaseolus multiflorus</name>
    <dbReference type="NCBI Taxonomy" id="3886"/>
    <lineage>
        <taxon>Eukaryota</taxon>
        <taxon>Viridiplantae</taxon>
        <taxon>Streptophyta</taxon>
        <taxon>Embryophyta</taxon>
        <taxon>Tracheophyta</taxon>
        <taxon>Spermatophyta</taxon>
        <taxon>Magnoliopsida</taxon>
        <taxon>eudicotyledons</taxon>
        <taxon>Gunneridae</taxon>
        <taxon>Pentapetalae</taxon>
        <taxon>rosids</taxon>
        <taxon>fabids</taxon>
        <taxon>Fabales</taxon>
        <taxon>Fabaceae</taxon>
        <taxon>Papilionoideae</taxon>
        <taxon>50 kb inversion clade</taxon>
        <taxon>NPAAA clade</taxon>
        <taxon>indigoferoid/millettioid clade</taxon>
        <taxon>Phaseoleae</taxon>
        <taxon>Phaseolus</taxon>
    </lineage>
</organism>
<proteinExistence type="inferred from homology"/>
<dbReference type="InterPro" id="IPR009262">
    <property type="entry name" value="SLC35_F1/F2/F6"/>
</dbReference>
<dbReference type="EMBL" id="JAYMYR010000003">
    <property type="protein sequence ID" value="KAK7372162.1"/>
    <property type="molecule type" value="Genomic_DNA"/>
</dbReference>